<dbReference type="EMBL" id="CM001403">
    <property type="protein sequence ID" value="EHQ29676.1"/>
    <property type="molecule type" value="Genomic_DNA"/>
</dbReference>
<organism evidence="1 2">
    <name type="scientific">Mucilaginibacter paludis DSM 18603</name>
    <dbReference type="NCBI Taxonomy" id="714943"/>
    <lineage>
        <taxon>Bacteria</taxon>
        <taxon>Pseudomonadati</taxon>
        <taxon>Bacteroidota</taxon>
        <taxon>Sphingobacteriia</taxon>
        <taxon>Sphingobacteriales</taxon>
        <taxon>Sphingobacteriaceae</taxon>
        <taxon>Mucilaginibacter</taxon>
    </lineage>
</organism>
<dbReference type="AlphaFoldDB" id="H1Y141"/>
<evidence type="ECO:0000313" key="2">
    <source>
        <dbReference type="Proteomes" id="UP000002774"/>
    </source>
</evidence>
<protein>
    <submittedName>
        <fullName evidence="1">Uncharacterized protein</fullName>
    </submittedName>
</protein>
<name>H1Y141_9SPHI</name>
<dbReference type="HOGENOM" id="CLU_2410020_0_0_10"/>
<dbReference type="Proteomes" id="UP000002774">
    <property type="component" value="Chromosome"/>
</dbReference>
<gene>
    <name evidence="1" type="ORF">Mucpa_5607</name>
</gene>
<accession>H1Y141</accession>
<reference evidence="1" key="1">
    <citation type="submission" date="2011-09" db="EMBL/GenBank/DDBJ databases">
        <title>The permanent draft genome of Mucilaginibacter paludis DSM 18603.</title>
        <authorList>
            <consortium name="US DOE Joint Genome Institute (JGI-PGF)"/>
            <person name="Lucas S."/>
            <person name="Han J."/>
            <person name="Lapidus A."/>
            <person name="Bruce D."/>
            <person name="Goodwin L."/>
            <person name="Pitluck S."/>
            <person name="Peters L."/>
            <person name="Kyrpides N."/>
            <person name="Mavromatis K."/>
            <person name="Ivanova N."/>
            <person name="Mikhailova N."/>
            <person name="Held B."/>
            <person name="Detter J.C."/>
            <person name="Tapia R."/>
            <person name="Han C."/>
            <person name="Land M."/>
            <person name="Hauser L."/>
            <person name="Markowitz V."/>
            <person name="Cheng J.-F."/>
            <person name="Hugenholtz P."/>
            <person name="Woyke T."/>
            <person name="Wu D."/>
            <person name="Tindall B."/>
            <person name="Brambilla E."/>
            <person name="Klenk H.-P."/>
            <person name="Eisen J.A."/>
        </authorList>
    </citation>
    <scope>NUCLEOTIDE SEQUENCE [LARGE SCALE GENOMIC DNA]</scope>
    <source>
        <strain evidence="1">DSM 18603</strain>
    </source>
</reference>
<proteinExistence type="predicted"/>
<sequence>MQKPINLSGVLVFPHPLTPALSFDLRITKAEAERLLTQYPNKLPFDIMCKEYGDDDDWIGLTFEDIDPLTQRLGDEYETFEIWYPEPIDNQE</sequence>
<keyword evidence="2" id="KW-1185">Reference proteome</keyword>
<evidence type="ECO:0000313" key="1">
    <source>
        <dbReference type="EMBL" id="EHQ29676.1"/>
    </source>
</evidence>
<dbReference type="STRING" id="714943.Mucpa_5607"/>
<dbReference type="RefSeq" id="WP_008510992.1">
    <property type="nucleotide sequence ID" value="NZ_CM001403.1"/>
</dbReference>